<keyword evidence="2 4" id="KW-0378">Hydrolase</keyword>
<evidence type="ECO:0000313" key="5">
    <source>
        <dbReference type="EMBL" id="CAE0188488.1"/>
    </source>
</evidence>
<gene>
    <name evidence="5" type="ORF">CROS1456_LOCUS1557</name>
    <name evidence="6" type="ORF">CROS1456_LOCUS1558</name>
    <name evidence="7" type="ORF">HKI87_01g05570</name>
</gene>
<dbReference type="InterPro" id="IPR018232">
    <property type="entry name" value="Glyco_hydro_37_CS"/>
</dbReference>
<comment type="catalytic activity">
    <reaction evidence="4">
        <text>alpha,alpha-trehalose + H2O = alpha-D-glucose + beta-D-glucose</text>
        <dbReference type="Rhea" id="RHEA:32675"/>
        <dbReference type="ChEBI" id="CHEBI:15377"/>
        <dbReference type="ChEBI" id="CHEBI:15903"/>
        <dbReference type="ChEBI" id="CHEBI:16551"/>
        <dbReference type="ChEBI" id="CHEBI:17925"/>
        <dbReference type="EC" id="3.2.1.28"/>
    </reaction>
</comment>
<evidence type="ECO:0000256" key="3">
    <source>
        <dbReference type="ARBA" id="ARBA00023295"/>
    </source>
</evidence>
<proteinExistence type="inferred from homology"/>
<dbReference type="AlphaFoldDB" id="A0A7S3FQ81"/>
<organism evidence="6">
    <name type="scientific">Chloropicon roscoffensis</name>
    <dbReference type="NCBI Taxonomy" id="1461544"/>
    <lineage>
        <taxon>Eukaryota</taxon>
        <taxon>Viridiplantae</taxon>
        <taxon>Chlorophyta</taxon>
        <taxon>Chloropicophyceae</taxon>
        <taxon>Chloropicales</taxon>
        <taxon>Chloropicaceae</taxon>
        <taxon>Chloropicon</taxon>
    </lineage>
</organism>
<dbReference type="EMBL" id="CP151501">
    <property type="protein sequence ID" value="WZN59032.1"/>
    <property type="molecule type" value="Genomic_DNA"/>
</dbReference>
<dbReference type="Pfam" id="PF01204">
    <property type="entry name" value="Trehalase"/>
    <property type="match status" value="1"/>
</dbReference>
<dbReference type="EMBL" id="HBHZ01001994">
    <property type="protein sequence ID" value="CAE0188488.1"/>
    <property type="molecule type" value="Transcribed_RNA"/>
</dbReference>
<evidence type="ECO:0000256" key="4">
    <source>
        <dbReference type="RuleBase" id="RU361180"/>
    </source>
</evidence>
<protein>
    <recommendedName>
        <fullName evidence="4">Trehalase</fullName>
        <ecNumber evidence="4">3.2.1.28</ecNumber>
    </recommendedName>
    <alternativeName>
        <fullName evidence="4">Alpha-trehalose glucohydrolase</fullName>
    </alternativeName>
</protein>
<dbReference type="PROSITE" id="PS00928">
    <property type="entry name" value="TREHALASE_2"/>
    <property type="match status" value="1"/>
</dbReference>
<evidence type="ECO:0000313" key="6">
    <source>
        <dbReference type="EMBL" id="CAE0188489.1"/>
    </source>
</evidence>
<keyword evidence="8" id="KW-1185">Reference proteome</keyword>
<dbReference type="EMBL" id="HBHZ01001995">
    <property type="protein sequence ID" value="CAE0188489.1"/>
    <property type="molecule type" value="Transcribed_RNA"/>
</dbReference>
<dbReference type="InterPro" id="IPR001661">
    <property type="entry name" value="Glyco_hydro_37"/>
</dbReference>
<dbReference type="Gene3D" id="1.50.10.10">
    <property type="match status" value="1"/>
</dbReference>
<dbReference type="InterPro" id="IPR012341">
    <property type="entry name" value="6hp_glycosidase-like_sf"/>
</dbReference>
<comment type="similarity">
    <text evidence="1 4">Belongs to the glycosyl hydrolase 37 family.</text>
</comment>
<dbReference type="InterPro" id="IPR008928">
    <property type="entry name" value="6-hairpin_glycosidase_sf"/>
</dbReference>
<name>A0A7S3FQ81_9CHLO</name>
<dbReference type="GO" id="GO:0005993">
    <property type="term" value="P:trehalose catabolic process"/>
    <property type="evidence" value="ECO:0007669"/>
    <property type="project" value="TreeGrafter"/>
</dbReference>
<dbReference type="EC" id="3.2.1.28" evidence="4"/>
<accession>A0A7S3FQ81</accession>
<dbReference type="SUPFAM" id="SSF48208">
    <property type="entry name" value="Six-hairpin glycosidases"/>
    <property type="match status" value="1"/>
</dbReference>
<evidence type="ECO:0000313" key="7">
    <source>
        <dbReference type="EMBL" id="WZN59032.1"/>
    </source>
</evidence>
<evidence type="ECO:0000256" key="1">
    <source>
        <dbReference type="ARBA" id="ARBA00005615"/>
    </source>
</evidence>
<dbReference type="PANTHER" id="PTHR23403">
    <property type="entry name" value="TREHALASE"/>
    <property type="match status" value="1"/>
</dbReference>
<dbReference type="GO" id="GO:0004555">
    <property type="term" value="F:alpha,alpha-trehalase activity"/>
    <property type="evidence" value="ECO:0007669"/>
    <property type="project" value="UniProtKB-EC"/>
</dbReference>
<reference evidence="7 8" key="2">
    <citation type="submission" date="2024-03" db="EMBL/GenBank/DDBJ databases">
        <title>Complete genome sequence of the green alga Chloropicon roscoffensis RCC1871.</title>
        <authorList>
            <person name="Lemieux C."/>
            <person name="Pombert J.-F."/>
            <person name="Otis C."/>
            <person name="Turmel M."/>
        </authorList>
    </citation>
    <scope>NUCLEOTIDE SEQUENCE [LARGE SCALE GENOMIC DNA]</scope>
    <source>
        <strain evidence="7 8">RCC1871</strain>
    </source>
</reference>
<reference evidence="6" key="1">
    <citation type="submission" date="2021-01" db="EMBL/GenBank/DDBJ databases">
        <authorList>
            <person name="Corre E."/>
            <person name="Pelletier E."/>
            <person name="Niang G."/>
            <person name="Scheremetjew M."/>
            <person name="Finn R."/>
            <person name="Kale V."/>
            <person name="Holt S."/>
            <person name="Cochrane G."/>
            <person name="Meng A."/>
            <person name="Brown T."/>
            <person name="Cohen L."/>
        </authorList>
    </citation>
    <scope>NUCLEOTIDE SEQUENCE</scope>
    <source>
        <strain evidence="6">RCC1871</strain>
    </source>
</reference>
<evidence type="ECO:0000256" key="2">
    <source>
        <dbReference type="ARBA" id="ARBA00022801"/>
    </source>
</evidence>
<dbReference type="PANTHER" id="PTHR23403:SF1">
    <property type="entry name" value="TREHALASE"/>
    <property type="match status" value="1"/>
</dbReference>
<keyword evidence="3 4" id="KW-0326">Glycosidase</keyword>
<evidence type="ECO:0000313" key="8">
    <source>
        <dbReference type="Proteomes" id="UP001472866"/>
    </source>
</evidence>
<dbReference type="Proteomes" id="UP001472866">
    <property type="component" value="Chromosome 01"/>
</dbReference>
<sequence>MSSSSQLDYLGGSAAAVLDVVHQRRRAEGKRWRFEDSKDFVDMPLRASQRDGHRRLAQATGEADVDAVLRECFGSPGSDLEVCDPDDWSASVPPSLRGSTERGREFTAHVHGCWPALCKRGAGQVDPRRHTLLRTPHKMFVPGSRFREQYYWDSYFILQGLLVSGLERSAAQLVENLLSCVERFGHVPNGTRGYYVGRTQPPLLSEMVVDLWRGCSGRGSLPEHELDGILTRALPLLVAEHGFLTAGARAVTVTGGGESHEMVRYFAGTACPRPESYKEDVACAASRREGDGEPEEVYREIATMAESGWDFSSRWLRDSSRLSSSRITRTVPVDLNTIVARMEANIARIAQTAGRSDLSESFLNLSRRRFRAIDAVMWDAGTGQWRDLVLDEEGAGYTHGGVAYASNWLPLWRDQGPEGKDFEAAVEALEVSGLVLEGGLSTSLKRTGHQWDYPNAWAPLQLLVHRGLVCSGGRRGRDLAEVIARNFVRNVHDTYLATGQLHEKYDAARPGKRGGGGEYSPQTGFGWTNGVVLKLLQEYSGALIP</sequence>
<dbReference type="PRINTS" id="PR00744">
    <property type="entry name" value="GLHYDRLASE37"/>
</dbReference>